<comment type="caution">
    <text evidence="1">The sequence shown here is derived from an EMBL/GenBank/DDBJ whole genome shotgun (WGS) entry which is preliminary data.</text>
</comment>
<gene>
    <name evidence="1" type="ORF">HMPREF3185_02148</name>
</gene>
<dbReference type="EMBL" id="LSDK01000146">
    <property type="protein sequence ID" value="KXB73080.1"/>
    <property type="molecule type" value="Genomic_DNA"/>
</dbReference>
<proteinExistence type="predicted"/>
<dbReference type="AlphaFoldDB" id="A0A134AZG7"/>
<dbReference type="Proteomes" id="UP000070224">
    <property type="component" value="Unassembled WGS sequence"/>
</dbReference>
<accession>A0A134AZG7</accession>
<reference evidence="2" key="1">
    <citation type="submission" date="2016-01" db="EMBL/GenBank/DDBJ databases">
        <authorList>
            <person name="Mitreva M."/>
            <person name="Pepin K.H."/>
            <person name="Mihindukulasuriya K.A."/>
            <person name="Fulton R."/>
            <person name="Fronick C."/>
            <person name="O'Laughlin M."/>
            <person name="Miner T."/>
            <person name="Herter B."/>
            <person name="Rosa B.A."/>
            <person name="Cordes M."/>
            <person name="Tomlinson C."/>
            <person name="Wollam A."/>
            <person name="Palsikar V.B."/>
            <person name="Mardis E.R."/>
            <person name="Wilson R.K."/>
        </authorList>
    </citation>
    <scope>NUCLEOTIDE SEQUENCE [LARGE SCALE GENOMIC DNA]</scope>
    <source>
        <strain evidence="2">KA00683</strain>
    </source>
</reference>
<protein>
    <submittedName>
        <fullName evidence="1">Uncharacterized protein</fullName>
    </submittedName>
</protein>
<keyword evidence="2" id="KW-1185">Reference proteome</keyword>
<organism evidence="1 2">
    <name type="scientific">Porphyromonas somerae</name>
    <dbReference type="NCBI Taxonomy" id="322095"/>
    <lineage>
        <taxon>Bacteria</taxon>
        <taxon>Pseudomonadati</taxon>
        <taxon>Bacteroidota</taxon>
        <taxon>Bacteroidia</taxon>
        <taxon>Bacteroidales</taxon>
        <taxon>Porphyromonadaceae</taxon>
        <taxon>Porphyromonas</taxon>
    </lineage>
</organism>
<evidence type="ECO:0000313" key="1">
    <source>
        <dbReference type="EMBL" id="KXB73080.1"/>
    </source>
</evidence>
<dbReference type="PATRIC" id="fig|322095.3.peg.2121"/>
<name>A0A134AZG7_9PORP</name>
<sequence>MASHPSRVRELKQSLCQIVGMVIAPSHPSRVRELKLLKGKI</sequence>
<evidence type="ECO:0000313" key="2">
    <source>
        <dbReference type="Proteomes" id="UP000070224"/>
    </source>
</evidence>